<accession>A0A2P8FER9</accession>
<gene>
    <name evidence="1" type="ORF">CLV88_104281</name>
</gene>
<keyword evidence="2" id="KW-1185">Reference proteome</keyword>
<comment type="caution">
    <text evidence="1">The sequence shown here is derived from an EMBL/GenBank/DDBJ whole genome shotgun (WGS) entry which is preliminary data.</text>
</comment>
<dbReference type="EMBL" id="PYGJ01000004">
    <property type="protein sequence ID" value="PSL20220.1"/>
    <property type="molecule type" value="Genomic_DNA"/>
</dbReference>
<evidence type="ECO:0000313" key="2">
    <source>
        <dbReference type="Proteomes" id="UP000240418"/>
    </source>
</evidence>
<evidence type="ECO:0008006" key="3">
    <source>
        <dbReference type="Google" id="ProtNLM"/>
    </source>
</evidence>
<name>A0A2P8FER9_9RHOB</name>
<dbReference type="AlphaFoldDB" id="A0A2P8FER9"/>
<sequence length="75" mass="8484">MNTKYNFDQKDLAHVVYVREVPVADLPMEVQDKVGGAEMLFAVHNSDGERLALVTEREMAFVLAREHNYAPVAVH</sequence>
<reference evidence="1 2" key="1">
    <citation type="submission" date="2018-03" db="EMBL/GenBank/DDBJ databases">
        <title>Genomic Encyclopedia of Archaeal and Bacterial Type Strains, Phase II (KMG-II): from individual species to whole genera.</title>
        <authorList>
            <person name="Goeker M."/>
        </authorList>
    </citation>
    <scope>NUCLEOTIDE SEQUENCE [LARGE SCALE GENOMIC DNA]</scope>
    <source>
        <strain evidence="1 2">DSM 100673</strain>
    </source>
</reference>
<protein>
    <recommendedName>
        <fullName evidence="3">DUF1150 family protein</fullName>
    </recommendedName>
</protein>
<dbReference type="Pfam" id="PF06620">
    <property type="entry name" value="DUF1150"/>
    <property type="match status" value="1"/>
</dbReference>
<dbReference type="InterPro" id="IPR009531">
    <property type="entry name" value="DUF1150"/>
</dbReference>
<evidence type="ECO:0000313" key="1">
    <source>
        <dbReference type="EMBL" id="PSL20220.1"/>
    </source>
</evidence>
<proteinExistence type="predicted"/>
<dbReference type="OrthoDB" id="7205167at2"/>
<dbReference type="RefSeq" id="WP_106608219.1">
    <property type="nucleotide sequence ID" value="NZ_PYGJ01000004.1"/>
</dbReference>
<dbReference type="Proteomes" id="UP000240418">
    <property type="component" value="Unassembled WGS sequence"/>
</dbReference>
<organism evidence="1 2">
    <name type="scientific">Shimia abyssi</name>
    <dbReference type="NCBI Taxonomy" id="1662395"/>
    <lineage>
        <taxon>Bacteria</taxon>
        <taxon>Pseudomonadati</taxon>
        <taxon>Pseudomonadota</taxon>
        <taxon>Alphaproteobacteria</taxon>
        <taxon>Rhodobacterales</taxon>
        <taxon>Roseobacteraceae</taxon>
    </lineage>
</organism>